<evidence type="ECO:0000256" key="1">
    <source>
        <dbReference type="ARBA" id="ARBA00022801"/>
    </source>
</evidence>
<dbReference type="PANTHER" id="PTHR48081">
    <property type="entry name" value="AB HYDROLASE SUPERFAMILY PROTEIN C4A8.06C"/>
    <property type="match status" value="1"/>
</dbReference>
<dbReference type="Pfam" id="PF07859">
    <property type="entry name" value="Abhydrolase_3"/>
    <property type="match status" value="1"/>
</dbReference>
<dbReference type="Proteomes" id="UP001524587">
    <property type="component" value="Unassembled WGS sequence"/>
</dbReference>
<organism evidence="3 4">
    <name type="scientific">Endosaccharibacter trunci</name>
    <dbReference type="NCBI Taxonomy" id="2812733"/>
    <lineage>
        <taxon>Bacteria</taxon>
        <taxon>Pseudomonadati</taxon>
        <taxon>Pseudomonadota</taxon>
        <taxon>Alphaproteobacteria</taxon>
        <taxon>Acetobacterales</taxon>
        <taxon>Acetobacteraceae</taxon>
        <taxon>Endosaccharibacter</taxon>
    </lineage>
</organism>
<sequence length="305" mass="33456">MKDPEIAEWLKTGPVLGAHKPIHVQRREHDAFIDPEPPPVGAIEFLGLKGPHGTIPVRVYSPTDPRHGAAPALIYLRGGGFVVGSLDQFETAMRRLCEGSRAQICAVDYKLAPEYQWPTQIEEGEFVVRWLHEHAAERGVDPDRIALGGDSAGGNLTCTISLKLREEGGPRLKLQMPLYPETAMPFETAAGVENISGGYVDTAGVLLFLWNLLPPGTNYTQPYVTPLNAPSHADLPPALLVTCGFDMLRDVGHAYARKLAASGNDILYLHYPDLPHGIVQMTRHSRACLHATEEIARQLGERLRT</sequence>
<keyword evidence="4" id="KW-1185">Reference proteome</keyword>
<evidence type="ECO:0000259" key="2">
    <source>
        <dbReference type="Pfam" id="PF07859"/>
    </source>
</evidence>
<protein>
    <submittedName>
        <fullName evidence="3">Alpha/beta hydrolase</fullName>
    </submittedName>
</protein>
<feature type="domain" description="Alpha/beta hydrolase fold-3" evidence="2">
    <location>
        <begin position="73"/>
        <end position="279"/>
    </location>
</feature>
<dbReference type="InterPro" id="IPR029058">
    <property type="entry name" value="AB_hydrolase_fold"/>
</dbReference>
<comment type="caution">
    <text evidence="3">The sequence shown here is derived from an EMBL/GenBank/DDBJ whole genome shotgun (WGS) entry which is preliminary data.</text>
</comment>
<evidence type="ECO:0000313" key="4">
    <source>
        <dbReference type="Proteomes" id="UP001524587"/>
    </source>
</evidence>
<dbReference type="GO" id="GO:0016787">
    <property type="term" value="F:hydrolase activity"/>
    <property type="evidence" value="ECO:0007669"/>
    <property type="project" value="UniProtKB-KW"/>
</dbReference>
<keyword evidence="1 3" id="KW-0378">Hydrolase</keyword>
<accession>A0ABT1W8E8</accession>
<gene>
    <name evidence="3" type="ORF">NFI95_08590</name>
</gene>
<dbReference type="InterPro" id="IPR050300">
    <property type="entry name" value="GDXG_lipolytic_enzyme"/>
</dbReference>
<dbReference type="InterPro" id="IPR013094">
    <property type="entry name" value="AB_hydrolase_3"/>
</dbReference>
<name>A0ABT1W8E8_9PROT</name>
<dbReference type="EMBL" id="JAMSKV010000006">
    <property type="protein sequence ID" value="MCQ8278507.1"/>
    <property type="molecule type" value="Genomic_DNA"/>
</dbReference>
<dbReference type="Gene3D" id="3.40.50.1820">
    <property type="entry name" value="alpha/beta hydrolase"/>
    <property type="match status" value="1"/>
</dbReference>
<evidence type="ECO:0000313" key="3">
    <source>
        <dbReference type="EMBL" id="MCQ8278507.1"/>
    </source>
</evidence>
<reference evidence="3 4" key="1">
    <citation type="submission" date="2022-06" db="EMBL/GenBank/DDBJ databases">
        <title>Endosaccharibacter gen. nov., sp. nov., endophytic bacteria isolated from sugarcane.</title>
        <authorList>
            <person name="Pitiwittayakul N."/>
            <person name="Yukphan P."/>
            <person name="Charoenyingcharoen P."/>
            <person name="Tanasupawat S."/>
        </authorList>
    </citation>
    <scope>NUCLEOTIDE SEQUENCE [LARGE SCALE GENOMIC DNA]</scope>
    <source>
        <strain evidence="3 4">KSS8</strain>
    </source>
</reference>
<proteinExistence type="predicted"/>
<dbReference type="PANTHER" id="PTHR48081:SF8">
    <property type="entry name" value="ALPHA_BETA HYDROLASE FOLD-3 DOMAIN-CONTAINING PROTEIN-RELATED"/>
    <property type="match status" value="1"/>
</dbReference>
<dbReference type="SUPFAM" id="SSF53474">
    <property type="entry name" value="alpha/beta-Hydrolases"/>
    <property type="match status" value="1"/>
</dbReference>
<dbReference type="RefSeq" id="WP_422863987.1">
    <property type="nucleotide sequence ID" value="NZ_JAMSKV010000006.1"/>
</dbReference>